<evidence type="ECO:0000256" key="1">
    <source>
        <dbReference type="ARBA" id="ARBA00004651"/>
    </source>
</evidence>
<dbReference type="Pfam" id="PF03788">
    <property type="entry name" value="LrgA"/>
    <property type="match status" value="1"/>
</dbReference>
<keyword evidence="3 6" id="KW-0812">Transmembrane</keyword>
<keyword evidence="8" id="KW-1185">Reference proteome</keyword>
<dbReference type="AlphaFoldDB" id="A0A1X7PI32"/>
<proteinExistence type="predicted"/>
<protein>
    <submittedName>
        <fullName evidence="7">Holin-like protein</fullName>
    </submittedName>
</protein>
<gene>
    <name evidence="7" type="ORF">SAMN02982922_4121</name>
</gene>
<evidence type="ECO:0000313" key="8">
    <source>
        <dbReference type="Proteomes" id="UP000193083"/>
    </source>
</evidence>
<sequence length="138" mass="14245">MTGGGDPSLPPAAPLNLPRAILTLLLCQLAGETIVLAARSIYPAIAFPGPVVGMALMFVLLVWRKGPDDGLDAASGAILRNLSLLFVPAAVGIVQYGPVLRDFGLTLAVALIVSTVLTLLVTVGVFLLVARMQGKDGE</sequence>
<dbReference type="PANTHER" id="PTHR33931">
    <property type="entry name" value="HOLIN-LIKE PROTEIN CIDA-RELATED"/>
    <property type="match status" value="1"/>
</dbReference>
<accession>A0A1X7PI32</accession>
<evidence type="ECO:0000256" key="3">
    <source>
        <dbReference type="ARBA" id="ARBA00022692"/>
    </source>
</evidence>
<evidence type="ECO:0000313" key="7">
    <source>
        <dbReference type="EMBL" id="SMH50309.1"/>
    </source>
</evidence>
<feature type="transmembrane region" description="Helical" evidence="6">
    <location>
        <begin position="75"/>
        <end position="97"/>
    </location>
</feature>
<evidence type="ECO:0000256" key="2">
    <source>
        <dbReference type="ARBA" id="ARBA00022475"/>
    </source>
</evidence>
<evidence type="ECO:0000256" key="4">
    <source>
        <dbReference type="ARBA" id="ARBA00022989"/>
    </source>
</evidence>
<organism evidence="7 8">
    <name type="scientific">Mesorhizobium australicum</name>
    <dbReference type="NCBI Taxonomy" id="536018"/>
    <lineage>
        <taxon>Bacteria</taxon>
        <taxon>Pseudomonadati</taxon>
        <taxon>Pseudomonadota</taxon>
        <taxon>Alphaproteobacteria</taxon>
        <taxon>Hyphomicrobiales</taxon>
        <taxon>Phyllobacteriaceae</taxon>
        <taxon>Mesorhizobium</taxon>
    </lineage>
</organism>
<dbReference type="InterPro" id="IPR005538">
    <property type="entry name" value="LrgA/CidA"/>
</dbReference>
<dbReference type="OrthoDB" id="385012at2"/>
<dbReference type="GO" id="GO:0005886">
    <property type="term" value="C:plasma membrane"/>
    <property type="evidence" value="ECO:0007669"/>
    <property type="project" value="UniProtKB-SubCell"/>
</dbReference>
<keyword evidence="5 6" id="KW-0472">Membrane</keyword>
<feature type="transmembrane region" description="Helical" evidence="6">
    <location>
        <begin position="103"/>
        <end position="130"/>
    </location>
</feature>
<evidence type="ECO:0000256" key="5">
    <source>
        <dbReference type="ARBA" id="ARBA00023136"/>
    </source>
</evidence>
<dbReference type="PANTHER" id="PTHR33931:SF2">
    <property type="entry name" value="HOLIN-LIKE PROTEIN CIDA"/>
    <property type="match status" value="1"/>
</dbReference>
<comment type="subcellular location">
    <subcellularLocation>
        <location evidence="1">Cell membrane</location>
        <topology evidence="1">Multi-pass membrane protein</topology>
    </subcellularLocation>
</comment>
<reference evidence="7 8" key="1">
    <citation type="submission" date="2017-04" db="EMBL/GenBank/DDBJ databases">
        <authorList>
            <person name="Afonso C.L."/>
            <person name="Miller P.J."/>
            <person name="Scott M.A."/>
            <person name="Spackman E."/>
            <person name="Goraichik I."/>
            <person name="Dimitrov K.M."/>
            <person name="Suarez D.L."/>
            <person name="Swayne D.E."/>
        </authorList>
    </citation>
    <scope>NUCLEOTIDE SEQUENCE [LARGE SCALE GENOMIC DNA]</scope>
    <source>
        <strain evidence="7 8">B5P</strain>
    </source>
</reference>
<keyword evidence="4 6" id="KW-1133">Transmembrane helix</keyword>
<name>A0A1X7PI32_9HYPH</name>
<dbReference type="Proteomes" id="UP000193083">
    <property type="component" value="Unassembled WGS sequence"/>
</dbReference>
<evidence type="ECO:0000256" key="6">
    <source>
        <dbReference type="SAM" id="Phobius"/>
    </source>
</evidence>
<dbReference type="EMBL" id="FXBL01000004">
    <property type="protein sequence ID" value="SMH50309.1"/>
    <property type="molecule type" value="Genomic_DNA"/>
</dbReference>
<keyword evidence="2" id="KW-1003">Cell membrane</keyword>
<dbReference type="RefSeq" id="WP_085465848.1">
    <property type="nucleotide sequence ID" value="NZ_FXBL01000004.1"/>
</dbReference>
<feature type="transmembrane region" description="Helical" evidence="6">
    <location>
        <begin position="44"/>
        <end position="63"/>
    </location>
</feature>